<feature type="region of interest" description="Disordered" evidence="2">
    <location>
        <begin position="476"/>
        <end position="641"/>
    </location>
</feature>
<dbReference type="GO" id="GO:0005737">
    <property type="term" value="C:cytoplasm"/>
    <property type="evidence" value="ECO:0007669"/>
    <property type="project" value="TreeGrafter"/>
</dbReference>
<dbReference type="PANTHER" id="PTHR43948">
    <property type="entry name" value="DNAJ HOMOLOG SUBFAMILY B"/>
    <property type="match status" value="1"/>
</dbReference>
<dbReference type="Proteomes" id="UP000693970">
    <property type="component" value="Unassembled WGS sequence"/>
</dbReference>
<feature type="region of interest" description="Disordered" evidence="2">
    <location>
        <begin position="195"/>
        <end position="218"/>
    </location>
</feature>
<dbReference type="InterPro" id="IPR001623">
    <property type="entry name" value="DnaJ_domain"/>
</dbReference>
<evidence type="ECO:0000256" key="1">
    <source>
        <dbReference type="SAM" id="Coils"/>
    </source>
</evidence>
<feature type="region of interest" description="Disordered" evidence="2">
    <location>
        <begin position="442"/>
        <end position="461"/>
    </location>
</feature>
<reference evidence="4" key="2">
    <citation type="submission" date="2021-04" db="EMBL/GenBank/DDBJ databases">
        <authorList>
            <person name="Podell S."/>
        </authorList>
    </citation>
    <scope>NUCLEOTIDE SEQUENCE</scope>
    <source>
        <strain evidence="4">Hildebrandi</strain>
    </source>
</reference>
<feature type="compositionally biased region" description="Polar residues" evidence="2">
    <location>
        <begin position="582"/>
        <end position="599"/>
    </location>
</feature>
<feature type="region of interest" description="Disordered" evidence="2">
    <location>
        <begin position="58"/>
        <end position="94"/>
    </location>
</feature>
<dbReference type="Pfam" id="PF00226">
    <property type="entry name" value="DnaJ"/>
    <property type="match status" value="1"/>
</dbReference>
<dbReference type="PROSITE" id="PS50330">
    <property type="entry name" value="UIM"/>
    <property type="match status" value="1"/>
</dbReference>
<evidence type="ECO:0000259" key="3">
    <source>
        <dbReference type="PROSITE" id="PS50076"/>
    </source>
</evidence>
<dbReference type="InterPro" id="IPR003903">
    <property type="entry name" value="UIM_dom"/>
</dbReference>
<evidence type="ECO:0000313" key="4">
    <source>
        <dbReference type="EMBL" id="KAG7366581.1"/>
    </source>
</evidence>
<dbReference type="CDD" id="cd06257">
    <property type="entry name" value="DnaJ"/>
    <property type="match status" value="1"/>
</dbReference>
<dbReference type="OrthoDB" id="1507364at2759"/>
<feature type="coiled-coil region" evidence="1">
    <location>
        <begin position="318"/>
        <end position="375"/>
    </location>
</feature>
<feature type="compositionally biased region" description="Basic and acidic residues" evidence="2">
    <location>
        <begin position="541"/>
        <end position="551"/>
    </location>
</feature>
<feature type="compositionally biased region" description="Basic and acidic residues" evidence="2">
    <location>
        <begin position="511"/>
        <end position="534"/>
    </location>
</feature>
<dbReference type="GO" id="GO:0051082">
    <property type="term" value="F:unfolded protein binding"/>
    <property type="evidence" value="ECO:0007669"/>
    <property type="project" value="TreeGrafter"/>
</dbReference>
<feature type="compositionally biased region" description="Low complexity" evidence="2">
    <location>
        <begin position="139"/>
        <end position="166"/>
    </location>
</feature>
<evidence type="ECO:0000256" key="2">
    <source>
        <dbReference type="SAM" id="MobiDB-lite"/>
    </source>
</evidence>
<sequence>MVDHPAAAVVVEPAVVTSSSTKKCKFGVSCNRKHCQFVHPTSPPTVPVCFDDIDDPKEEKEEADVGNASVSVSSPKRPSPAVVAKKKTTTTKKKVDMAKKMKRCRHGANCRHMTTTCPFRHPETEEMKKHQTQKEEHQSTSAALNTSTATTSTTTSTTSTSTSAPSSSPPLIRSSKNGTIMCRLGNNCHRKKCPFTHPTSNAASTTTRNESPSDALANGTAETGITQNASPMLPLLVPPANPNLSLPDLLTVEELERAMFSSSSAITAAPTTTIQMPPFLLDDHGAGDIDALLRQQELERLQLLATAGDTILNRHDEQQQQQQELLQAQHRILEHEREIERQRQVIRQQTFKIERQQLEIERLRQQLTMAQQQQQQEVCLPPSLTQEADPSTNNQTAKQQQQQQQQPEKIQSPGRQKEQPKPSPQQQQPNKPNQLNLVLQKEQGTPQDQQQRHTKAEKLTPTIQVKASAATITNESVQQEDVVTTSQVQPSLNDEEDEQLRLAIEASLQESVREEHRRRKDDESHHKPDQDLLKDSAGTVQDKEAREDYKAQRNAAKKERRRKERQAKEKEAEERAKDAHTASLSSPTKTSNRVTISEPSTLVTLASSASSDSFPKYDDDEMDIKSDATVPKMKESKAEKKRKKIEQRLQELEKEAKDRAAFWEPEIAKELDAVPKLVQLCIGEFCRKNPEYLLKEMSENNEIVERLRPLCRDSFRKLLNAELHSRVIIKGMGKKQQDMNDRNGTILFWDESKSKYEVSIEGKKGNTFTLLVHPGNLEAVLNQKSRKKKDMKSFGGHTISVNNLYKGVGVLLDLDKKMLQDLVSAKSTEVFVAKFIDQQNYLENLEEIAERQREQEEEEERRRRAERKRQEDEYWQERRRQYAEQKNRYKQWQRDERRQRRKQDRSGWYFFTGPDGRGVNYGYTPSGMGGRHGMDPFEYLFHMGVHMEGKDFYEYVDCDDEDEWDRRWEEMHEEDMEGKNEEMAEILGVDVDAGPDDIRRVYRRKALMYHPDKYNPNNLEGLTKDESEEKFKEIQNAYDHLMANFD</sequence>
<feature type="compositionally biased region" description="Polar residues" evidence="2">
    <location>
        <begin position="197"/>
        <end position="212"/>
    </location>
</feature>
<keyword evidence="5" id="KW-1185">Reference proteome</keyword>
<feature type="region of interest" description="Disordered" evidence="2">
    <location>
        <begin position="851"/>
        <end position="876"/>
    </location>
</feature>
<dbReference type="PROSITE" id="PS50076">
    <property type="entry name" value="DNAJ_2"/>
    <property type="match status" value="1"/>
</dbReference>
<feature type="compositionally biased region" description="Low complexity" evidence="2">
    <location>
        <begin position="68"/>
        <end position="83"/>
    </location>
</feature>
<evidence type="ECO:0000313" key="5">
    <source>
        <dbReference type="Proteomes" id="UP000693970"/>
    </source>
</evidence>
<dbReference type="PANTHER" id="PTHR43948:SF10">
    <property type="entry name" value="MRJ, ISOFORM E"/>
    <property type="match status" value="1"/>
</dbReference>
<gene>
    <name evidence="4" type="ORF">IV203_029251</name>
</gene>
<protein>
    <submittedName>
        <fullName evidence="4">Chaperone protein DnaJ</fullName>
    </submittedName>
</protein>
<dbReference type="GO" id="GO:0051087">
    <property type="term" value="F:protein-folding chaperone binding"/>
    <property type="evidence" value="ECO:0007669"/>
    <property type="project" value="TreeGrafter"/>
</dbReference>
<feature type="region of interest" description="Disordered" evidence="2">
    <location>
        <begin position="383"/>
        <end position="431"/>
    </location>
</feature>
<keyword evidence="1" id="KW-0175">Coiled coil</keyword>
<feature type="compositionally biased region" description="Basic and acidic residues" evidence="2">
    <location>
        <begin position="124"/>
        <end position="138"/>
    </location>
</feature>
<feature type="domain" description="J" evidence="3">
    <location>
        <begin position="982"/>
        <end position="1046"/>
    </location>
</feature>
<dbReference type="EMBL" id="JAGRRH010000007">
    <property type="protein sequence ID" value="KAG7366581.1"/>
    <property type="molecule type" value="Genomic_DNA"/>
</dbReference>
<feature type="compositionally biased region" description="Basic and acidic residues" evidence="2">
    <location>
        <begin position="566"/>
        <end position="580"/>
    </location>
</feature>
<feature type="compositionally biased region" description="Low complexity" evidence="2">
    <location>
        <begin position="600"/>
        <end position="613"/>
    </location>
</feature>
<feature type="compositionally biased region" description="Polar residues" evidence="2">
    <location>
        <begin position="383"/>
        <end position="398"/>
    </location>
</feature>
<feature type="region of interest" description="Disordered" evidence="2">
    <location>
        <begin position="124"/>
        <end position="177"/>
    </location>
</feature>
<feature type="compositionally biased region" description="Polar residues" evidence="2">
    <location>
        <begin position="476"/>
        <end position="492"/>
    </location>
</feature>
<name>A0A9K3Q0S6_9STRA</name>
<accession>A0A9K3Q0S6</accession>
<organism evidence="4 5">
    <name type="scientific">Nitzschia inconspicua</name>
    <dbReference type="NCBI Taxonomy" id="303405"/>
    <lineage>
        <taxon>Eukaryota</taxon>
        <taxon>Sar</taxon>
        <taxon>Stramenopiles</taxon>
        <taxon>Ochrophyta</taxon>
        <taxon>Bacillariophyta</taxon>
        <taxon>Bacillariophyceae</taxon>
        <taxon>Bacillariophycidae</taxon>
        <taxon>Bacillariales</taxon>
        <taxon>Bacillariaceae</taxon>
        <taxon>Nitzschia</taxon>
    </lineage>
</organism>
<comment type="caution">
    <text evidence="4">The sequence shown here is derived from an EMBL/GenBank/DDBJ whole genome shotgun (WGS) entry which is preliminary data.</text>
</comment>
<dbReference type="AlphaFoldDB" id="A0A9K3Q0S6"/>
<dbReference type="GO" id="GO:0044183">
    <property type="term" value="F:protein folding chaperone"/>
    <property type="evidence" value="ECO:0007669"/>
    <property type="project" value="TreeGrafter"/>
</dbReference>
<proteinExistence type="predicted"/>
<dbReference type="SMART" id="SM00271">
    <property type="entry name" value="DnaJ"/>
    <property type="match status" value="1"/>
</dbReference>
<reference evidence="4" key="1">
    <citation type="journal article" date="2021" name="Sci. Rep.">
        <title>Diploid genomic architecture of Nitzschia inconspicua, an elite biomass production diatom.</title>
        <authorList>
            <person name="Oliver A."/>
            <person name="Podell S."/>
            <person name="Pinowska A."/>
            <person name="Traller J.C."/>
            <person name="Smith S.R."/>
            <person name="McClure R."/>
            <person name="Beliaev A."/>
            <person name="Bohutskyi P."/>
            <person name="Hill E.A."/>
            <person name="Rabines A."/>
            <person name="Zheng H."/>
            <person name="Allen L.Z."/>
            <person name="Kuo A."/>
            <person name="Grigoriev I.V."/>
            <person name="Allen A.E."/>
            <person name="Hazlebeck D."/>
            <person name="Allen E.E."/>
        </authorList>
    </citation>
    <scope>NUCLEOTIDE SEQUENCE</scope>
    <source>
        <strain evidence="4">Hildebrandi</strain>
    </source>
</reference>